<evidence type="ECO:0000259" key="1">
    <source>
        <dbReference type="Pfam" id="PF01048"/>
    </source>
</evidence>
<accession>A0ABS3Z5E3</accession>
<dbReference type="SUPFAM" id="SSF53167">
    <property type="entry name" value="Purine and uridine phosphorylases"/>
    <property type="match status" value="1"/>
</dbReference>
<proteinExistence type="predicted"/>
<evidence type="ECO:0000313" key="2">
    <source>
        <dbReference type="EMBL" id="MBO9204626.1"/>
    </source>
</evidence>
<dbReference type="Proteomes" id="UP000677244">
    <property type="component" value="Unassembled WGS sequence"/>
</dbReference>
<reference evidence="2 3" key="1">
    <citation type="submission" date="2021-03" db="EMBL/GenBank/DDBJ databases">
        <title>Assistant Professor.</title>
        <authorList>
            <person name="Huq M.A."/>
        </authorList>
    </citation>
    <scope>NUCLEOTIDE SEQUENCE [LARGE SCALE GENOMIC DNA]</scope>
    <source>
        <strain evidence="2 3">MAH-29</strain>
    </source>
</reference>
<evidence type="ECO:0000313" key="3">
    <source>
        <dbReference type="Proteomes" id="UP000677244"/>
    </source>
</evidence>
<dbReference type="InterPro" id="IPR011006">
    <property type="entry name" value="CheY-like_superfamily"/>
</dbReference>
<feature type="domain" description="Nucleoside phosphorylase" evidence="1">
    <location>
        <begin position="198"/>
        <end position="413"/>
    </location>
</feature>
<dbReference type="Gene3D" id="3.40.50.1580">
    <property type="entry name" value="Nucleoside phosphorylase domain"/>
    <property type="match status" value="1"/>
</dbReference>
<dbReference type="InterPro" id="IPR035994">
    <property type="entry name" value="Nucleoside_phosphorylase_sf"/>
</dbReference>
<dbReference type="InterPro" id="IPR000845">
    <property type="entry name" value="Nucleoside_phosphorylase_d"/>
</dbReference>
<gene>
    <name evidence="2" type="ORF">J7I42_30340</name>
</gene>
<dbReference type="PANTHER" id="PTHR46832:SF1">
    <property type="entry name" value="5'-METHYLTHIOADENOSINE_S-ADENOSYLHOMOCYSTEINE NUCLEOSIDASE"/>
    <property type="match status" value="1"/>
</dbReference>
<sequence>MVDILIIEDDLQKFESIKSCIEEVNQHLNNHVTHAECIIEAKKLVEQKQFDILIIDLVIPLRKGEVPHPDNCCAFLEELETSPFLNPPLFVVGLTKFLELNDDSANFFEERLFHLLKYELSSMEWRGKLKKILFHLYKVKEDFLSPTHFRHKYDAAFITALYNPEFEAVQKLATNWRQINHTDDPTIYYEATISENGKTKRILAVYADQMGMVSCATLCTKVILKFRPQYIIMTGITAGVRRANVNYGDILIADLCWDYNAGKIVEFKVEEKGSDQTFTSLKFEPEPRALQIKPSLKNKFIELSNNKDLLYKIRSGFLGKKITNDLSAFVGPIASGSQVVASSSKMNAIKDQNRKLIGIEMEAYGLKYACTQIFDSKVVPIIIKSICDFGDETKDDSFQEYAAYTSAQFAKHFLFHYL</sequence>
<comment type="caution">
    <text evidence="2">The sequence shown here is derived from an EMBL/GenBank/DDBJ whole genome shotgun (WGS) entry which is preliminary data.</text>
</comment>
<dbReference type="SUPFAM" id="SSF52172">
    <property type="entry name" value="CheY-like"/>
    <property type="match status" value="1"/>
</dbReference>
<dbReference type="Pfam" id="PF01048">
    <property type="entry name" value="PNP_UDP_1"/>
    <property type="match status" value="1"/>
</dbReference>
<protein>
    <recommendedName>
        <fullName evidence="1">Nucleoside phosphorylase domain-containing protein</fullName>
    </recommendedName>
</protein>
<dbReference type="Gene3D" id="3.40.50.2300">
    <property type="match status" value="1"/>
</dbReference>
<dbReference type="PANTHER" id="PTHR46832">
    <property type="entry name" value="5'-METHYLTHIOADENOSINE/S-ADENOSYLHOMOCYSTEINE NUCLEOSIDASE"/>
    <property type="match status" value="1"/>
</dbReference>
<keyword evidence="3" id="KW-1185">Reference proteome</keyword>
<dbReference type="EMBL" id="JAGHKO010000014">
    <property type="protein sequence ID" value="MBO9204626.1"/>
    <property type="molecule type" value="Genomic_DNA"/>
</dbReference>
<organism evidence="2 3">
    <name type="scientific">Niastella soli</name>
    <dbReference type="NCBI Taxonomy" id="2821487"/>
    <lineage>
        <taxon>Bacteria</taxon>
        <taxon>Pseudomonadati</taxon>
        <taxon>Bacteroidota</taxon>
        <taxon>Chitinophagia</taxon>
        <taxon>Chitinophagales</taxon>
        <taxon>Chitinophagaceae</taxon>
        <taxon>Niastella</taxon>
    </lineage>
</organism>
<dbReference type="RefSeq" id="WP_209143386.1">
    <property type="nucleotide sequence ID" value="NZ_JAGHKO010000014.1"/>
</dbReference>
<name>A0ABS3Z5E3_9BACT</name>